<dbReference type="Proteomes" id="UP001501475">
    <property type="component" value="Unassembled WGS sequence"/>
</dbReference>
<evidence type="ECO:0000256" key="3">
    <source>
        <dbReference type="SAM" id="MobiDB-lite"/>
    </source>
</evidence>
<feature type="region of interest" description="Disordered" evidence="3">
    <location>
        <begin position="106"/>
        <end position="128"/>
    </location>
</feature>
<evidence type="ECO:0000259" key="4">
    <source>
        <dbReference type="PROSITE" id="PS50106"/>
    </source>
</evidence>
<dbReference type="CDD" id="cd06779">
    <property type="entry name" value="cpPDZ_Deg_HtrA-like"/>
    <property type="match status" value="1"/>
</dbReference>
<evidence type="ECO:0000313" key="6">
    <source>
        <dbReference type="Proteomes" id="UP001501475"/>
    </source>
</evidence>
<dbReference type="SMART" id="SM00228">
    <property type="entry name" value="PDZ"/>
    <property type="match status" value="1"/>
</dbReference>
<dbReference type="PRINTS" id="PR00834">
    <property type="entry name" value="PROTEASES2C"/>
</dbReference>
<reference evidence="5 6" key="1">
    <citation type="journal article" date="2019" name="Int. J. Syst. Evol. Microbiol.">
        <title>The Global Catalogue of Microorganisms (GCM) 10K type strain sequencing project: providing services to taxonomists for standard genome sequencing and annotation.</title>
        <authorList>
            <consortium name="The Broad Institute Genomics Platform"/>
            <consortium name="The Broad Institute Genome Sequencing Center for Infectious Disease"/>
            <person name="Wu L."/>
            <person name="Ma J."/>
        </authorList>
    </citation>
    <scope>NUCLEOTIDE SEQUENCE [LARGE SCALE GENOMIC DNA]</scope>
    <source>
        <strain evidence="5 6">JCM 15591</strain>
    </source>
</reference>
<feature type="domain" description="PDZ" evidence="4">
    <location>
        <begin position="347"/>
        <end position="434"/>
    </location>
</feature>
<dbReference type="RefSeq" id="WP_344064249.1">
    <property type="nucleotide sequence ID" value="NZ_BAAAPN010000035.1"/>
</dbReference>
<proteinExistence type="predicted"/>
<feature type="compositionally biased region" description="Low complexity" evidence="3">
    <location>
        <begin position="1"/>
        <end position="21"/>
    </location>
</feature>
<keyword evidence="6" id="KW-1185">Reference proteome</keyword>
<gene>
    <name evidence="5" type="ORF">GCM10009810_14880</name>
</gene>
<dbReference type="PROSITE" id="PS50106">
    <property type="entry name" value="PDZ"/>
    <property type="match status" value="1"/>
</dbReference>
<evidence type="ECO:0000313" key="5">
    <source>
        <dbReference type="EMBL" id="GAA1756167.1"/>
    </source>
</evidence>
<dbReference type="SUPFAM" id="SSF50494">
    <property type="entry name" value="Trypsin-like serine proteases"/>
    <property type="match status" value="1"/>
</dbReference>
<dbReference type="Gene3D" id="2.40.10.120">
    <property type="match status" value="1"/>
</dbReference>
<dbReference type="InterPro" id="IPR036034">
    <property type="entry name" value="PDZ_sf"/>
</dbReference>
<comment type="caution">
    <text evidence="5">The sequence shown here is derived from an EMBL/GenBank/DDBJ whole genome shotgun (WGS) entry which is preliminary data.</text>
</comment>
<organism evidence="5 6">
    <name type="scientific">Nostocoides vanveenii</name>
    <dbReference type="NCBI Taxonomy" id="330835"/>
    <lineage>
        <taxon>Bacteria</taxon>
        <taxon>Bacillati</taxon>
        <taxon>Actinomycetota</taxon>
        <taxon>Actinomycetes</taxon>
        <taxon>Micrococcales</taxon>
        <taxon>Intrasporangiaceae</taxon>
        <taxon>Nostocoides</taxon>
    </lineage>
</organism>
<dbReference type="InterPro" id="IPR051201">
    <property type="entry name" value="Chloro_Bact_Ser_Proteases"/>
</dbReference>
<name>A0ABN2KHV8_9MICO</name>
<dbReference type="PANTHER" id="PTHR43343:SF3">
    <property type="entry name" value="PROTEASE DO-LIKE 8, CHLOROPLASTIC"/>
    <property type="match status" value="1"/>
</dbReference>
<dbReference type="InterPro" id="IPR009003">
    <property type="entry name" value="Peptidase_S1_PA"/>
</dbReference>
<keyword evidence="1" id="KW-0645">Protease</keyword>
<dbReference type="PANTHER" id="PTHR43343">
    <property type="entry name" value="PEPTIDASE S12"/>
    <property type="match status" value="1"/>
</dbReference>
<evidence type="ECO:0000256" key="1">
    <source>
        <dbReference type="ARBA" id="ARBA00022670"/>
    </source>
</evidence>
<dbReference type="Pfam" id="PF13180">
    <property type="entry name" value="PDZ_2"/>
    <property type="match status" value="1"/>
</dbReference>
<dbReference type="Pfam" id="PF13365">
    <property type="entry name" value="Trypsin_2"/>
    <property type="match status" value="1"/>
</dbReference>
<feature type="region of interest" description="Disordered" evidence="3">
    <location>
        <begin position="367"/>
        <end position="389"/>
    </location>
</feature>
<sequence>MTQPGTPTGSTTPPTTSPAPAETDHPISEPTAPLWFGDRSGQRYPGATAPTPPSWAGSGPAAPPTTPPSSQSSGARRVWPAVLTASLLSAALASGGTYATVRAADGNATSPSTASSAASPAGSSAGAQQIRQVNPNAPDWTATAATVTPSVVAISLQVQGGSAQGSGVVIDSSGHILTNNHVVDGAVEGTIEVTLADGRKYPATVAGTDPSTDLAVITVKNPPSDMKAIAMGDSDALKVGDPVMAVGNPLGLASTVTTGIVSALNRPVTTGDSQAQYGQQQTEPVYTNAIQTSAAINPGNSGGALVDANGKLIGINSSIASTGSNSGNIGIGFAIPVVEAQAIATQLIASGKAQHAYLGVTLRDGEATDGSSTRAGAQVGEVSPNTPAQAAGLRAGDVVIAVDGTPVESRDSLIAKIRAEQVGSTVKLTVIRGGARQDVSVTLAVRPATAG</sequence>
<keyword evidence="2" id="KW-0378">Hydrolase</keyword>
<feature type="compositionally biased region" description="Low complexity" evidence="3">
    <location>
        <begin position="108"/>
        <end position="127"/>
    </location>
</feature>
<evidence type="ECO:0000256" key="2">
    <source>
        <dbReference type="ARBA" id="ARBA00022801"/>
    </source>
</evidence>
<dbReference type="InterPro" id="IPR001478">
    <property type="entry name" value="PDZ"/>
</dbReference>
<dbReference type="EMBL" id="BAAAPN010000035">
    <property type="protein sequence ID" value="GAA1756167.1"/>
    <property type="molecule type" value="Genomic_DNA"/>
</dbReference>
<dbReference type="InterPro" id="IPR001940">
    <property type="entry name" value="Peptidase_S1C"/>
</dbReference>
<dbReference type="Gene3D" id="2.30.42.10">
    <property type="match status" value="1"/>
</dbReference>
<feature type="region of interest" description="Disordered" evidence="3">
    <location>
        <begin position="1"/>
        <end position="75"/>
    </location>
</feature>
<dbReference type="SUPFAM" id="SSF50156">
    <property type="entry name" value="PDZ domain-like"/>
    <property type="match status" value="1"/>
</dbReference>
<accession>A0ABN2KHV8</accession>
<protein>
    <recommendedName>
        <fullName evidence="4">PDZ domain-containing protein</fullName>
    </recommendedName>
</protein>